<organism evidence="9 10">
    <name type="scientific">Heterodera trifolii</name>
    <dbReference type="NCBI Taxonomy" id="157864"/>
    <lineage>
        <taxon>Eukaryota</taxon>
        <taxon>Metazoa</taxon>
        <taxon>Ecdysozoa</taxon>
        <taxon>Nematoda</taxon>
        <taxon>Chromadorea</taxon>
        <taxon>Rhabditida</taxon>
        <taxon>Tylenchina</taxon>
        <taxon>Tylenchomorpha</taxon>
        <taxon>Tylenchoidea</taxon>
        <taxon>Heteroderidae</taxon>
        <taxon>Heteroderinae</taxon>
        <taxon>Heterodera</taxon>
    </lineage>
</organism>
<keyword evidence="6" id="KW-0539">Nucleus</keyword>
<dbReference type="AlphaFoldDB" id="A0ABD2MF58"/>
<dbReference type="Pfam" id="PF03299">
    <property type="entry name" value="TF_AP-2"/>
    <property type="match status" value="1"/>
</dbReference>
<gene>
    <name evidence="9" type="ORF">niasHT_005423</name>
</gene>
<comment type="subcellular location">
    <subcellularLocation>
        <location evidence="1">Nucleus</location>
    </subcellularLocation>
</comment>
<evidence type="ECO:0000256" key="1">
    <source>
        <dbReference type="ARBA" id="ARBA00004123"/>
    </source>
</evidence>
<dbReference type="PANTHER" id="PTHR10812">
    <property type="entry name" value="TRANSCRIPTION FACTOR AP-2"/>
    <property type="match status" value="1"/>
</dbReference>
<feature type="domain" description="Transcription factor AP-2 C-terminal" evidence="8">
    <location>
        <begin position="172"/>
        <end position="371"/>
    </location>
</feature>
<dbReference type="InterPro" id="IPR013854">
    <property type="entry name" value="TF_AP2_C"/>
</dbReference>
<evidence type="ECO:0000259" key="8">
    <source>
        <dbReference type="Pfam" id="PF03299"/>
    </source>
</evidence>
<comment type="caution">
    <text evidence="9">The sequence shown here is derived from an EMBL/GenBank/DDBJ whole genome shotgun (WGS) entry which is preliminary data.</text>
</comment>
<protein>
    <recommendedName>
        <fullName evidence="8">Transcription factor AP-2 C-terminal domain-containing protein</fullName>
    </recommendedName>
</protein>
<evidence type="ECO:0000256" key="2">
    <source>
        <dbReference type="ARBA" id="ARBA00007770"/>
    </source>
</evidence>
<feature type="coiled-coil region" evidence="7">
    <location>
        <begin position="103"/>
        <end position="151"/>
    </location>
</feature>
<comment type="similarity">
    <text evidence="2">Belongs to the AP-2 family.</text>
</comment>
<evidence type="ECO:0000256" key="4">
    <source>
        <dbReference type="ARBA" id="ARBA00023125"/>
    </source>
</evidence>
<dbReference type="Proteomes" id="UP001620626">
    <property type="component" value="Unassembled WGS sequence"/>
</dbReference>
<dbReference type="InterPro" id="IPR004979">
    <property type="entry name" value="TF_AP2"/>
</dbReference>
<keyword evidence="10" id="KW-1185">Reference proteome</keyword>
<dbReference type="GO" id="GO:0005634">
    <property type="term" value="C:nucleus"/>
    <property type="evidence" value="ECO:0007669"/>
    <property type="project" value="UniProtKB-SubCell"/>
</dbReference>
<proteinExistence type="inferred from homology"/>
<evidence type="ECO:0000313" key="9">
    <source>
        <dbReference type="EMBL" id="KAL3126165.1"/>
    </source>
</evidence>
<evidence type="ECO:0000313" key="10">
    <source>
        <dbReference type="Proteomes" id="UP001620626"/>
    </source>
</evidence>
<keyword evidence="7" id="KW-0175">Coiled coil</keyword>
<dbReference type="EMBL" id="JBICBT010000006">
    <property type="protein sequence ID" value="KAL3126165.1"/>
    <property type="molecule type" value="Genomic_DNA"/>
</dbReference>
<name>A0ABD2MF58_9BILA</name>
<evidence type="ECO:0000256" key="6">
    <source>
        <dbReference type="ARBA" id="ARBA00023242"/>
    </source>
</evidence>
<keyword evidence="4" id="KW-0238">DNA-binding</keyword>
<evidence type="ECO:0000256" key="7">
    <source>
        <dbReference type="SAM" id="Coils"/>
    </source>
</evidence>
<dbReference type="GO" id="GO:0003677">
    <property type="term" value="F:DNA binding"/>
    <property type="evidence" value="ECO:0007669"/>
    <property type="project" value="UniProtKB-KW"/>
</dbReference>
<evidence type="ECO:0000256" key="3">
    <source>
        <dbReference type="ARBA" id="ARBA00023015"/>
    </source>
</evidence>
<dbReference type="PANTHER" id="PTHR10812:SF17">
    <property type="entry name" value="TRANSCRIPTION FACTOR AP-2, ISOFORM D"/>
    <property type="match status" value="1"/>
</dbReference>
<reference evidence="9 10" key="1">
    <citation type="submission" date="2024-10" db="EMBL/GenBank/DDBJ databases">
        <authorList>
            <person name="Kim D."/>
        </authorList>
    </citation>
    <scope>NUCLEOTIDE SEQUENCE [LARGE SCALE GENOMIC DNA]</scope>
    <source>
        <strain evidence="9">BH-2024</strain>
    </source>
</reference>
<accession>A0ABD2MF58</accession>
<sequence length="379" mass="42389">MKLGGEEKAGGHCFFICCRDEPITTHSQALIALRNAFPPSFNLLITQLPSIGPCRRFLLLPMAPKSLPLELLFEFVPFVRAEDAVPNAFSSCRLFHNLLLPRVDKWKENIKIYQQEMEDLTKELQKKDEELQKKDEEIERMRKELNEAQRVSAGAGTSSAKASASFSDRKISVRGRLSLGESAMYDVTLGEIERRVRGLEKITPKDYTSFLRTRKDAGKKHKLVGEIGEEPFGPDIAAAMQNNLKLEKGARVQTCFTPLTEGEALKLADDFRSIIKKHYPSKAIASEIGSVAGQDSGYTREELFKFRGLLTHILDIHKADPNTLCPSAEKIDEFFLPEEIEKGFNAVSELTHGFGQIAIQSVVQTLDEVLQHCASHSAV</sequence>
<keyword evidence="5" id="KW-0804">Transcription</keyword>
<keyword evidence="3" id="KW-0805">Transcription regulation</keyword>
<evidence type="ECO:0000256" key="5">
    <source>
        <dbReference type="ARBA" id="ARBA00023163"/>
    </source>
</evidence>